<dbReference type="OrthoDB" id="367221at2759"/>
<dbReference type="PANTHER" id="PTHR13452:SF10">
    <property type="entry name" value="THUMP DOMAIN-CONTAINING PROTEIN 1"/>
    <property type="match status" value="1"/>
</dbReference>
<organism evidence="3 4">
    <name type="scientific">Pneumocystis wakefieldiae</name>
    <dbReference type="NCBI Taxonomy" id="38082"/>
    <lineage>
        <taxon>Eukaryota</taxon>
        <taxon>Fungi</taxon>
        <taxon>Dikarya</taxon>
        <taxon>Ascomycota</taxon>
        <taxon>Taphrinomycotina</taxon>
        <taxon>Pneumocystomycetes</taxon>
        <taxon>Pneumocystaceae</taxon>
        <taxon>Pneumocystis</taxon>
    </lineage>
</organism>
<keyword evidence="4" id="KW-1185">Reference proteome</keyword>
<sequence>MLSWSKRLTPVTLTASATLLDLQNLAQKVLTPYFHQNHQQPLKERANLYMQMKKMTLEQIIRTIAPFIGAPHKVDLKNYDVLIMVEVFKNICGISVVKDFEKLKKLNIASIMESVVEKNAKKAFQN</sequence>
<dbReference type="GO" id="GO:0003723">
    <property type="term" value="F:RNA binding"/>
    <property type="evidence" value="ECO:0007669"/>
    <property type="project" value="UniProtKB-UniRule"/>
</dbReference>
<evidence type="ECO:0000313" key="3">
    <source>
        <dbReference type="EMBL" id="QSL66830.1"/>
    </source>
</evidence>
<reference evidence="3" key="1">
    <citation type="submission" date="2020-06" db="EMBL/GenBank/DDBJ databases">
        <title>Genomes of multiple members of Pneumocystis genus reveal paths to human pathogen Pneumocystis jirovecii.</title>
        <authorList>
            <person name="Cisse O.H."/>
            <person name="Ma L."/>
            <person name="Dekker J."/>
            <person name="Khil P."/>
            <person name="Jo J."/>
            <person name="Brenchley J."/>
            <person name="Blair R."/>
            <person name="Pahar B."/>
            <person name="Chabe M."/>
            <person name="Van Rompay K.A."/>
            <person name="Keesler R."/>
            <person name="Sukura A."/>
            <person name="Hirsch V."/>
            <person name="Kutty G."/>
            <person name="Liu Y."/>
            <person name="Peng L."/>
            <person name="Chen J."/>
            <person name="Song J."/>
            <person name="Weissenbacher-Lang C."/>
            <person name="Xu J."/>
            <person name="Upham N.S."/>
            <person name="Stajich J.E."/>
            <person name="Cuomo C.A."/>
            <person name="Cushion M.T."/>
            <person name="Kovacs J.A."/>
        </authorList>
    </citation>
    <scope>NUCLEOTIDE SEQUENCE</scope>
    <source>
        <strain evidence="3">2A</strain>
    </source>
</reference>
<dbReference type="AlphaFoldDB" id="A0A899FSH7"/>
<dbReference type="PROSITE" id="PS51165">
    <property type="entry name" value="THUMP"/>
    <property type="match status" value="1"/>
</dbReference>
<keyword evidence="1" id="KW-0694">RNA-binding</keyword>
<feature type="domain" description="THUMP" evidence="2">
    <location>
        <begin position="1"/>
        <end position="98"/>
    </location>
</feature>
<evidence type="ECO:0000256" key="1">
    <source>
        <dbReference type="PROSITE-ProRule" id="PRU00529"/>
    </source>
</evidence>
<proteinExistence type="predicted"/>
<dbReference type="CDD" id="cd11717">
    <property type="entry name" value="THUMP_THUMPD1_like"/>
    <property type="match status" value="1"/>
</dbReference>
<accession>A0A899FSH7</accession>
<evidence type="ECO:0000313" key="4">
    <source>
        <dbReference type="Proteomes" id="UP000663699"/>
    </source>
</evidence>
<dbReference type="EMBL" id="CP054545">
    <property type="protein sequence ID" value="QSL66830.1"/>
    <property type="molecule type" value="Genomic_DNA"/>
</dbReference>
<gene>
    <name evidence="3" type="ORF">MERGE_001217</name>
</gene>
<dbReference type="Gene3D" id="3.30.2300.10">
    <property type="entry name" value="THUMP superfamily"/>
    <property type="match status" value="1"/>
</dbReference>
<dbReference type="InterPro" id="IPR004114">
    <property type="entry name" value="THUMP_dom"/>
</dbReference>
<dbReference type="Proteomes" id="UP000663699">
    <property type="component" value="Chromosome 14"/>
</dbReference>
<dbReference type="Pfam" id="PF02926">
    <property type="entry name" value="THUMP"/>
    <property type="match status" value="1"/>
</dbReference>
<name>A0A899FSH7_9ASCO</name>
<evidence type="ECO:0000259" key="2">
    <source>
        <dbReference type="PROSITE" id="PS51165"/>
    </source>
</evidence>
<dbReference type="SUPFAM" id="SSF143437">
    <property type="entry name" value="THUMP domain-like"/>
    <property type="match status" value="1"/>
</dbReference>
<dbReference type="PANTHER" id="PTHR13452">
    <property type="entry name" value="THUMP DOMAIN CONTAINING PROTEIN 1-RELATED"/>
    <property type="match status" value="1"/>
</dbReference>
<dbReference type="SMART" id="SM00981">
    <property type="entry name" value="THUMP"/>
    <property type="match status" value="1"/>
</dbReference>
<protein>
    <recommendedName>
        <fullName evidence="2">THUMP domain-containing protein</fullName>
    </recommendedName>
</protein>
<dbReference type="GO" id="GO:0006400">
    <property type="term" value="P:tRNA modification"/>
    <property type="evidence" value="ECO:0007669"/>
    <property type="project" value="InterPro"/>
</dbReference>
<dbReference type="InterPro" id="IPR040183">
    <property type="entry name" value="THUMPD1-like"/>
</dbReference>